<dbReference type="GO" id="GO:0006493">
    <property type="term" value="P:protein O-linked glycosylation"/>
    <property type="evidence" value="ECO:0007669"/>
    <property type="project" value="TreeGrafter"/>
</dbReference>
<organism evidence="14 15">
    <name type="scientific">Paralvinella palmiformis</name>
    <dbReference type="NCBI Taxonomy" id="53620"/>
    <lineage>
        <taxon>Eukaryota</taxon>
        <taxon>Metazoa</taxon>
        <taxon>Spiralia</taxon>
        <taxon>Lophotrochozoa</taxon>
        <taxon>Annelida</taxon>
        <taxon>Polychaeta</taxon>
        <taxon>Sedentaria</taxon>
        <taxon>Canalipalpata</taxon>
        <taxon>Terebellida</taxon>
        <taxon>Terebelliformia</taxon>
        <taxon>Alvinellidae</taxon>
        <taxon>Paralvinella</taxon>
    </lineage>
</organism>
<comment type="pathway">
    <text evidence="11">Protein modification; protein glycosylation.</text>
</comment>
<keyword evidence="6" id="KW-0735">Signal-anchor</keyword>
<evidence type="ECO:0000256" key="10">
    <source>
        <dbReference type="ARBA" id="ARBA00023157"/>
    </source>
</evidence>
<dbReference type="EMBL" id="JAODUP010000053">
    <property type="protein sequence ID" value="KAK2165198.1"/>
    <property type="molecule type" value="Genomic_DNA"/>
</dbReference>
<name>A0AAD9K598_9ANNE</name>
<proteinExistence type="inferred from homology"/>
<dbReference type="GO" id="GO:0000139">
    <property type="term" value="C:Golgi membrane"/>
    <property type="evidence" value="ECO:0007669"/>
    <property type="project" value="UniProtKB-SubCell"/>
</dbReference>
<keyword evidence="9 11" id="KW-0472">Membrane</keyword>
<feature type="transmembrane region" description="Helical" evidence="11">
    <location>
        <begin position="12"/>
        <end position="34"/>
    </location>
</feature>
<dbReference type="Pfam" id="PF00535">
    <property type="entry name" value="Glycos_transf_2"/>
    <property type="match status" value="1"/>
</dbReference>
<evidence type="ECO:0000256" key="11">
    <source>
        <dbReference type="RuleBase" id="RU361242"/>
    </source>
</evidence>
<dbReference type="InterPro" id="IPR001173">
    <property type="entry name" value="Glyco_trans_2-like"/>
</dbReference>
<keyword evidence="7 11" id="KW-1133">Transmembrane helix</keyword>
<gene>
    <name evidence="14" type="ORF">LSH36_53g00037</name>
</gene>
<evidence type="ECO:0000256" key="2">
    <source>
        <dbReference type="ARBA" id="ARBA00005680"/>
    </source>
</evidence>
<dbReference type="InterPro" id="IPR027791">
    <property type="entry name" value="Galactosyl_T_C"/>
</dbReference>
<feature type="domain" description="Ricin B lectin" evidence="13">
    <location>
        <begin position="595"/>
        <end position="715"/>
    </location>
</feature>
<keyword evidence="5 11" id="KW-0430">Lectin</keyword>
<keyword evidence="11" id="KW-0464">Manganese</keyword>
<comment type="caution">
    <text evidence="14">The sequence shown here is derived from an EMBL/GenBank/DDBJ whole genome shotgun (WGS) entry which is preliminary data.</text>
</comment>
<dbReference type="Gene3D" id="2.80.10.50">
    <property type="match status" value="1"/>
</dbReference>
<keyword evidence="10 11" id="KW-1015">Disulfide bond</keyword>
<dbReference type="AlphaFoldDB" id="A0AAD9K598"/>
<evidence type="ECO:0000259" key="13">
    <source>
        <dbReference type="SMART" id="SM00458"/>
    </source>
</evidence>
<evidence type="ECO:0000313" key="15">
    <source>
        <dbReference type="Proteomes" id="UP001208570"/>
    </source>
</evidence>
<dbReference type="Proteomes" id="UP001208570">
    <property type="component" value="Unassembled WGS sequence"/>
</dbReference>
<evidence type="ECO:0000256" key="12">
    <source>
        <dbReference type="SAM" id="MobiDB-lite"/>
    </source>
</evidence>
<feature type="compositionally biased region" description="Basic and acidic residues" evidence="12">
    <location>
        <begin position="99"/>
        <end position="116"/>
    </location>
</feature>
<comment type="subcellular location">
    <subcellularLocation>
        <location evidence="1 11">Golgi apparatus membrane</location>
        <topology evidence="1 11">Single-pass type II membrane protein</topology>
    </subcellularLocation>
</comment>
<dbReference type="Pfam" id="PF02709">
    <property type="entry name" value="Glyco_transf_7C"/>
    <property type="match status" value="1"/>
</dbReference>
<feature type="compositionally biased region" description="Acidic residues" evidence="12">
    <location>
        <begin position="117"/>
        <end position="129"/>
    </location>
</feature>
<dbReference type="PANTHER" id="PTHR11675:SF126">
    <property type="entry name" value="RICIN B LECTIN DOMAIN-CONTAINING PROTEIN"/>
    <property type="match status" value="1"/>
</dbReference>
<evidence type="ECO:0000256" key="7">
    <source>
        <dbReference type="ARBA" id="ARBA00022989"/>
    </source>
</evidence>
<evidence type="ECO:0000256" key="3">
    <source>
        <dbReference type="ARBA" id="ARBA00022679"/>
    </source>
</evidence>
<keyword evidence="15" id="KW-1185">Reference proteome</keyword>
<dbReference type="GO" id="GO:0004653">
    <property type="term" value="F:polypeptide N-acetylgalactosaminyltransferase activity"/>
    <property type="evidence" value="ECO:0007669"/>
    <property type="project" value="TreeGrafter"/>
</dbReference>
<keyword evidence="11" id="KW-0328">Glycosyltransferase</keyword>
<evidence type="ECO:0000256" key="5">
    <source>
        <dbReference type="ARBA" id="ARBA00022734"/>
    </source>
</evidence>
<reference evidence="14" key="1">
    <citation type="journal article" date="2023" name="Mol. Biol. Evol.">
        <title>Third-Generation Sequencing Reveals the Adaptive Role of the Epigenome in Three Deep-Sea Polychaetes.</title>
        <authorList>
            <person name="Perez M."/>
            <person name="Aroh O."/>
            <person name="Sun Y."/>
            <person name="Lan Y."/>
            <person name="Juniper S.K."/>
            <person name="Young C.R."/>
            <person name="Angers B."/>
            <person name="Qian P.Y."/>
        </authorList>
    </citation>
    <scope>NUCLEOTIDE SEQUENCE</scope>
    <source>
        <strain evidence="14">P08H-3</strain>
    </source>
</reference>
<dbReference type="SMART" id="SM00458">
    <property type="entry name" value="RICIN"/>
    <property type="match status" value="1"/>
</dbReference>
<accession>A0AAD9K598</accession>
<dbReference type="PROSITE" id="PS50231">
    <property type="entry name" value="RICIN_B_LECTIN"/>
    <property type="match status" value="1"/>
</dbReference>
<sequence length="722" mass="84516">MVPLSRRKRKSFLFRMAIIAPFVWFGIAIGLLFATRKDISIGGNPKSYLKPKNLITKTEDGENPWQFPNNDFEYFYRPELGFNDGFDKDEQAAADGDILDERNTSRRHTTDLRLSSEEDGAGDYENGSEEAFEGANSVHRIWSDGELYLHKKTKNRHPKRGSELIHRKEDDELLVEKRDHVNSEEYEEDSSYNYDNRKMVGDSEMDRKRKSRPVESLIRVYDKTRMKYLNITWPHVPLTGLGEYGKTVTLNPRNSAEKKEKDEGLATHHFNQFVSDRISVIRNMMDHRLPECKTLTRRDNLPDTSVVIVFHNEAWTTLLRTVYSVLNRTPPQLLKEIILVDDFSDFDFLKLPLDAYMAQFEKVKVVHTIKREGLIRARLIGIDLSTGETLTFLDSHCECNIVYCESKYDDDDDDDDDDNRWIEPLLDRVADDWSCVVTPIIDTIDEQTFAYHTPGRAYFAVGSFSWSMMFKWATLSQAEKERRTTNTEPARSPTMAGGLFTINRQYFHHIGLYDPGMEIWGGENLELSFRIWLCGGTLEIIPCSRVGHVFRKINPHLANFKGSPYKKNTLRLVETWLDDYKYLYYQSTGYYPKLQNEVQVMNHEYKCLAQQPNIRNPPGNRLKIKTCDDNNLQIFYLTENKRMRQLEHCLEYIPYRKELQLVVCRKGKERQNWTLTEINQIRNTASGKCLAMSFDGRELTMDRCQNVPQQKWIWIDYRRVNT</sequence>
<dbReference type="InterPro" id="IPR045885">
    <property type="entry name" value="GalNAc-T"/>
</dbReference>
<dbReference type="GO" id="GO:0030246">
    <property type="term" value="F:carbohydrate binding"/>
    <property type="evidence" value="ECO:0007669"/>
    <property type="project" value="UniProtKB-KW"/>
</dbReference>
<comment type="cofactor">
    <cofactor evidence="11">
        <name>Mn(2+)</name>
        <dbReference type="ChEBI" id="CHEBI:29035"/>
    </cofactor>
</comment>
<keyword evidence="8 11" id="KW-0333">Golgi apparatus</keyword>
<dbReference type="InterPro" id="IPR000772">
    <property type="entry name" value="Ricin_B_lectin"/>
</dbReference>
<dbReference type="SUPFAM" id="SSF50370">
    <property type="entry name" value="Ricin B-like lectins"/>
    <property type="match status" value="1"/>
</dbReference>
<protein>
    <recommendedName>
        <fullName evidence="11">Polypeptide N-acetylgalactosaminyltransferase</fullName>
        <ecNumber evidence="11">2.4.1.-</ecNumber>
    </recommendedName>
    <alternativeName>
        <fullName evidence="11">Protein-UDP acetylgalactosaminyltransferase</fullName>
    </alternativeName>
</protein>
<dbReference type="InterPro" id="IPR029044">
    <property type="entry name" value="Nucleotide-diphossugar_trans"/>
</dbReference>
<dbReference type="EC" id="2.4.1.-" evidence="11"/>
<feature type="region of interest" description="Disordered" evidence="12">
    <location>
        <begin position="95"/>
        <end position="129"/>
    </location>
</feature>
<evidence type="ECO:0000256" key="9">
    <source>
        <dbReference type="ARBA" id="ARBA00023136"/>
    </source>
</evidence>
<keyword evidence="4 11" id="KW-0812">Transmembrane</keyword>
<dbReference type="Gene3D" id="3.90.550.10">
    <property type="entry name" value="Spore Coat Polysaccharide Biosynthesis Protein SpsA, Chain A"/>
    <property type="match status" value="1"/>
</dbReference>
<evidence type="ECO:0000256" key="6">
    <source>
        <dbReference type="ARBA" id="ARBA00022968"/>
    </source>
</evidence>
<dbReference type="InterPro" id="IPR035992">
    <property type="entry name" value="Ricin_B-like_lectins"/>
</dbReference>
<comment type="similarity">
    <text evidence="2 11">Belongs to the glycosyltransferase 2 family. GalNAc-T subfamily.</text>
</comment>
<dbReference type="Pfam" id="PF00652">
    <property type="entry name" value="Ricin_B_lectin"/>
    <property type="match status" value="1"/>
</dbReference>
<dbReference type="SUPFAM" id="SSF53448">
    <property type="entry name" value="Nucleotide-diphospho-sugar transferases"/>
    <property type="match status" value="1"/>
</dbReference>
<keyword evidence="3 11" id="KW-0808">Transferase</keyword>
<evidence type="ECO:0000256" key="1">
    <source>
        <dbReference type="ARBA" id="ARBA00004323"/>
    </source>
</evidence>
<evidence type="ECO:0000256" key="8">
    <source>
        <dbReference type="ARBA" id="ARBA00023034"/>
    </source>
</evidence>
<dbReference type="CDD" id="cd02510">
    <property type="entry name" value="pp-GalNAc-T"/>
    <property type="match status" value="1"/>
</dbReference>
<evidence type="ECO:0000313" key="14">
    <source>
        <dbReference type="EMBL" id="KAK2165198.1"/>
    </source>
</evidence>
<evidence type="ECO:0000256" key="4">
    <source>
        <dbReference type="ARBA" id="ARBA00022692"/>
    </source>
</evidence>
<dbReference type="PANTHER" id="PTHR11675">
    <property type="entry name" value="N-ACETYLGALACTOSAMINYLTRANSFERASE"/>
    <property type="match status" value="1"/>
</dbReference>